<dbReference type="PANTHER" id="PTHR43798">
    <property type="entry name" value="MONOACYLGLYCEROL LIPASE"/>
    <property type="match status" value="1"/>
</dbReference>
<evidence type="ECO:0000256" key="1">
    <source>
        <dbReference type="ARBA" id="ARBA00010088"/>
    </source>
</evidence>
<name>A0ABZ2V786_9RHOB</name>
<evidence type="ECO:0000256" key="2">
    <source>
        <dbReference type="ARBA" id="ARBA00022801"/>
    </source>
</evidence>
<organism evidence="5 6">
    <name type="scientific">Yoonia phaeophyticola</name>
    <dbReference type="NCBI Taxonomy" id="3137369"/>
    <lineage>
        <taxon>Bacteria</taxon>
        <taxon>Pseudomonadati</taxon>
        <taxon>Pseudomonadota</taxon>
        <taxon>Alphaproteobacteria</taxon>
        <taxon>Rhodobacterales</taxon>
        <taxon>Paracoccaceae</taxon>
        <taxon>Yoonia</taxon>
    </lineage>
</organism>
<dbReference type="InterPro" id="IPR000073">
    <property type="entry name" value="AB_hydrolase_1"/>
</dbReference>
<dbReference type="PRINTS" id="PR00793">
    <property type="entry name" value="PROAMNOPTASE"/>
</dbReference>
<feature type="signal peptide" evidence="3">
    <location>
        <begin position="1"/>
        <end position="23"/>
    </location>
</feature>
<comment type="similarity">
    <text evidence="1">Belongs to the peptidase S33 family.</text>
</comment>
<proteinExistence type="inferred from homology"/>
<evidence type="ECO:0000313" key="5">
    <source>
        <dbReference type="EMBL" id="WZC50430.1"/>
    </source>
</evidence>
<feature type="chain" id="PRO_5046921550" evidence="3">
    <location>
        <begin position="24"/>
        <end position="291"/>
    </location>
</feature>
<dbReference type="GO" id="GO:0016787">
    <property type="term" value="F:hydrolase activity"/>
    <property type="evidence" value="ECO:0007669"/>
    <property type="project" value="UniProtKB-KW"/>
</dbReference>
<protein>
    <submittedName>
        <fullName evidence="5">Alpha/beta fold hydrolase</fullName>
    </submittedName>
</protein>
<dbReference type="EMBL" id="CP150951">
    <property type="protein sequence ID" value="WZC50430.1"/>
    <property type="molecule type" value="Genomic_DNA"/>
</dbReference>
<dbReference type="Pfam" id="PF00561">
    <property type="entry name" value="Abhydrolase_1"/>
    <property type="match status" value="1"/>
</dbReference>
<dbReference type="InterPro" id="IPR029058">
    <property type="entry name" value="AB_hydrolase_fold"/>
</dbReference>
<keyword evidence="6" id="KW-1185">Reference proteome</keyword>
<dbReference type="Gene3D" id="3.40.50.1820">
    <property type="entry name" value="alpha/beta hydrolase"/>
    <property type="match status" value="1"/>
</dbReference>
<evidence type="ECO:0000259" key="4">
    <source>
        <dbReference type="Pfam" id="PF00561"/>
    </source>
</evidence>
<evidence type="ECO:0000313" key="6">
    <source>
        <dbReference type="Proteomes" id="UP001440612"/>
    </source>
</evidence>
<feature type="domain" description="AB hydrolase-1" evidence="4">
    <location>
        <begin position="42"/>
        <end position="277"/>
    </location>
</feature>
<evidence type="ECO:0000256" key="3">
    <source>
        <dbReference type="SAM" id="SignalP"/>
    </source>
</evidence>
<gene>
    <name evidence="5" type="ORF">AABB29_07315</name>
</gene>
<dbReference type="InterPro" id="IPR002410">
    <property type="entry name" value="Peptidase_S33"/>
</dbReference>
<sequence length="291" mass="31867">MRYDLKAAATAAVLATGANTVLAETTSVNGAQLYYETVGTGPPILMMHGGLGLSHDYLRPYFDQLSETHTVVYYDHFGNGRSASPDDYGEMTFDRMTSDADALMTQLGHETFTLIGHSYGGFIAQEFAARYQDRLDGLVLIDTVPAFDYQPTVAGTDEQMAAFGKLFSQPMADDADWQATWNPVVEMYFHQWDAAVGADLDARTVYNHKAWNASGALLGSFNMLEQLPTIETPTLAIAGKHDPITVAEHGAERIAGLMPNATLLIFEASGHYPFIEEEAAFFDALKGWLSR</sequence>
<dbReference type="Proteomes" id="UP001440612">
    <property type="component" value="Chromosome"/>
</dbReference>
<keyword evidence="2 5" id="KW-0378">Hydrolase</keyword>
<accession>A0ABZ2V786</accession>
<reference evidence="6" key="1">
    <citation type="submission" date="2024-04" db="EMBL/GenBank/DDBJ databases">
        <title>Phylogenomic analyses of a clade within the roseobacter group suggest taxonomic reassignments of species of the genera Aestuariivita, Citreicella, Loktanella, Nautella, Pelagibaca, Ruegeria, Thalassobius, Thiobacimonas and Tropicibacter, and the proposal o.</title>
        <authorList>
            <person name="Jeon C.O."/>
        </authorList>
    </citation>
    <scope>NUCLEOTIDE SEQUENCE [LARGE SCALE GENOMIC DNA]</scope>
    <source>
        <strain evidence="6">BS5-3</strain>
    </source>
</reference>
<dbReference type="PRINTS" id="PR00111">
    <property type="entry name" value="ABHYDROLASE"/>
</dbReference>
<keyword evidence="3" id="KW-0732">Signal</keyword>
<dbReference type="RefSeq" id="WP_341368532.1">
    <property type="nucleotide sequence ID" value="NZ_CP150951.2"/>
</dbReference>
<dbReference type="InterPro" id="IPR050266">
    <property type="entry name" value="AB_hydrolase_sf"/>
</dbReference>
<dbReference type="SUPFAM" id="SSF53474">
    <property type="entry name" value="alpha/beta-Hydrolases"/>
    <property type="match status" value="1"/>
</dbReference>
<dbReference type="PANTHER" id="PTHR43798:SF31">
    <property type="entry name" value="AB HYDROLASE SUPERFAMILY PROTEIN YCLE"/>
    <property type="match status" value="1"/>
</dbReference>